<feature type="transmembrane region" description="Helical" evidence="7">
    <location>
        <begin position="124"/>
        <end position="141"/>
    </location>
</feature>
<dbReference type="InterPro" id="IPR000620">
    <property type="entry name" value="EamA_dom"/>
</dbReference>
<evidence type="ECO:0000256" key="4">
    <source>
        <dbReference type="ARBA" id="ARBA00022989"/>
    </source>
</evidence>
<feature type="transmembrane region" description="Helical" evidence="7">
    <location>
        <begin position="147"/>
        <end position="168"/>
    </location>
</feature>
<accession>A0A212JG94</accession>
<dbReference type="InterPro" id="IPR050638">
    <property type="entry name" value="AA-Vitamin_Transporters"/>
</dbReference>
<comment type="similarity">
    <text evidence="2">Belongs to the EamA transporter family.</text>
</comment>
<dbReference type="SUPFAM" id="SSF103481">
    <property type="entry name" value="Multidrug resistance efflux transporter EmrE"/>
    <property type="match status" value="2"/>
</dbReference>
<evidence type="ECO:0000256" key="7">
    <source>
        <dbReference type="SAM" id="Phobius"/>
    </source>
</evidence>
<dbReference type="PANTHER" id="PTHR32322:SF2">
    <property type="entry name" value="EAMA DOMAIN-CONTAINING PROTEIN"/>
    <property type="match status" value="1"/>
</dbReference>
<gene>
    <name evidence="9" type="ORF">KL86APRO_11011</name>
</gene>
<evidence type="ECO:0000256" key="1">
    <source>
        <dbReference type="ARBA" id="ARBA00004141"/>
    </source>
</evidence>
<name>A0A212JG94_9PROT</name>
<organism evidence="9">
    <name type="scientific">uncultured Alphaproteobacteria bacterium</name>
    <dbReference type="NCBI Taxonomy" id="91750"/>
    <lineage>
        <taxon>Bacteria</taxon>
        <taxon>Pseudomonadati</taxon>
        <taxon>Pseudomonadota</taxon>
        <taxon>Alphaproteobacteria</taxon>
        <taxon>environmental samples</taxon>
    </lineage>
</organism>
<comment type="subcellular location">
    <subcellularLocation>
        <location evidence="1">Membrane</location>
        <topology evidence="1">Multi-pass membrane protein</topology>
    </subcellularLocation>
</comment>
<evidence type="ECO:0000256" key="5">
    <source>
        <dbReference type="ARBA" id="ARBA00023136"/>
    </source>
</evidence>
<evidence type="ECO:0000256" key="6">
    <source>
        <dbReference type="SAM" id="MobiDB-lite"/>
    </source>
</evidence>
<evidence type="ECO:0000259" key="8">
    <source>
        <dbReference type="Pfam" id="PF00892"/>
    </source>
</evidence>
<proteinExistence type="inferred from homology"/>
<feature type="transmembrane region" description="Helical" evidence="7">
    <location>
        <begin position="210"/>
        <end position="229"/>
    </location>
</feature>
<keyword evidence="4 7" id="KW-1133">Transmembrane helix</keyword>
<dbReference type="AlphaFoldDB" id="A0A212JG94"/>
<feature type="transmembrane region" description="Helical" evidence="7">
    <location>
        <begin position="180"/>
        <end position="198"/>
    </location>
</feature>
<sequence length="314" mass="33282">MKPRDIADYTFLAVTWGLSFLVLVKAVAAFGWIGAVTFRCLIAGASLWLAARLLRRRLDFSMGWRPLAVVGATTVAGQLITLSYSTPRIGTAMAAIFTAAIPLLAMVIGQLWGIERITVRRLSGLAVGATGLILLVGFPQAEPTPEFLLGCAVAILSSVFAAFGSNYAASRLKTVGSWEITIGAFLAGGLMSLPLIVVVPVPGTPRPVDFLYLAILATGMSALAYTRYFRLVSVLGPTRSISVEFAVTTVAVLVGTLLLHEPLSAIQMAGAGAVILGCLLVLGLTPRIGLGPMRRKRRGRERRNALAAPVPRVR</sequence>
<evidence type="ECO:0000256" key="3">
    <source>
        <dbReference type="ARBA" id="ARBA00022692"/>
    </source>
</evidence>
<evidence type="ECO:0000256" key="2">
    <source>
        <dbReference type="ARBA" id="ARBA00007362"/>
    </source>
</evidence>
<dbReference type="GO" id="GO:0016020">
    <property type="term" value="C:membrane"/>
    <property type="evidence" value="ECO:0007669"/>
    <property type="project" value="UniProtKB-SubCell"/>
</dbReference>
<feature type="transmembrane region" description="Helical" evidence="7">
    <location>
        <begin position="36"/>
        <end position="54"/>
    </location>
</feature>
<dbReference type="EMBL" id="FLUO01000001">
    <property type="protein sequence ID" value="SBV98440.1"/>
    <property type="molecule type" value="Genomic_DNA"/>
</dbReference>
<feature type="region of interest" description="Disordered" evidence="6">
    <location>
        <begin position="293"/>
        <end position="314"/>
    </location>
</feature>
<feature type="transmembrane region" description="Helical" evidence="7">
    <location>
        <begin position="66"/>
        <end position="86"/>
    </location>
</feature>
<feature type="transmembrane region" description="Helical" evidence="7">
    <location>
        <begin position="92"/>
        <end position="112"/>
    </location>
</feature>
<feature type="domain" description="EamA" evidence="8">
    <location>
        <begin position="12"/>
        <end position="136"/>
    </location>
</feature>
<keyword evidence="5 7" id="KW-0472">Membrane</keyword>
<feature type="transmembrane region" description="Helical" evidence="7">
    <location>
        <begin position="265"/>
        <end position="290"/>
    </location>
</feature>
<feature type="transmembrane region" description="Helical" evidence="7">
    <location>
        <begin position="9"/>
        <end position="30"/>
    </location>
</feature>
<feature type="transmembrane region" description="Helical" evidence="7">
    <location>
        <begin position="241"/>
        <end position="259"/>
    </location>
</feature>
<dbReference type="Pfam" id="PF00892">
    <property type="entry name" value="EamA"/>
    <property type="match status" value="2"/>
</dbReference>
<keyword evidence="3 7" id="KW-0812">Transmembrane</keyword>
<feature type="domain" description="EamA" evidence="8">
    <location>
        <begin position="149"/>
        <end position="282"/>
    </location>
</feature>
<protein>
    <recommendedName>
        <fullName evidence="8">EamA domain-containing protein</fullName>
    </recommendedName>
</protein>
<reference evidence="9" key="1">
    <citation type="submission" date="2016-04" db="EMBL/GenBank/DDBJ databases">
        <authorList>
            <person name="Evans L.H."/>
            <person name="Alamgir A."/>
            <person name="Owens N."/>
            <person name="Weber N.D."/>
            <person name="Virtaneva K."/>
            <person name="Barbian K."/>
            <person name="Babar A."/>
            <person name="Rosenke K."/>
        </authorList>
    </citation>
    <scope>NUCLEOTIDE SEQUENCE</scope>
    <source>
        <strain evidence="9">86</strain>
    </source>
</reference>
<dbReference type="InterPro" id="IPR037185">
    <property type="entry name" value="EmrE-like"/>
</dbReference>
<evidence type="ECO:0000313" key="9">
    <source>
        <dbReference type="EMBL" id="SBV98440.1"/>
    </source>
</evidence>
<dbReference type="PANTHER" id="PTHR32322">
    <property type="entry name" value="INNER MEMBRANE TRANSPORTER"/>
    <property type="match status" value="1"/>
</dbReference>